<evidence type="ECO:0000313" key="3">
    <source>
        <dbReference type="Proteomes" id="UP000324222"/>
    </source>
</evidence>
<evidence type="ECO:0000313" key="2">
    <source>
        <dbReference type="EMBL" id="MPC92618.1"/>
    </source>
</evidence>
<accession>A0A5B7JI17</accession>
<protein>
    <submittedName>
        <fullName evidence="2">Uncharacterized protein</fullName>
    </submittedName>
</protein>
<comment type="caution">
    <text evidence="2">The sequence shown here is derived from an EMBL/GenBank/DDBJ whole genome shotgun (WGS) entry which is preliminary data.</text>
</comment>
<dbReference type="AlphaFoldDB" id="A0A5B7JI17"/>
<proteinExistence type="predicted"/>
<feature type="region of interest" description="Disordered" evidence="1">
    <location>
        <begin position="17"/>
        <end position="37"/>
    </location>
</feature>
<keyword evidence="3" id="KW-1185">Reference proteome</keyword>
<sequence>MFNFTTTTITTTTTIIPPHHHHQHHHPHHHHHHHTNHTGITASYRYTLIFSSCMYVIFPPSRLPATPPRRLPRPQLNIPRSN</sequence>
<reference evidence="2 3" key="1">
    <citation type="submission" date="2019-05" db="EMBL/GenBank/DDBJ databases">
        <title>Another draft genome of Portunus trituberculatus and its Hox gene families provides insights of decapod evolution.</title>
        <authorList>
            <person name="Jeong J.-H."/>
            <person name="Song I."/>
            <person name="Kim S."/>
            <person name="Choi T."/>
            <person name="Kim D."/>
            <person name="Ryu S."/>
            <person name="Kim W."/>
        </authorList>
    </citation>
    <scope>NUCLEOTIDE SEQUENCE [LARGE SCALE GENOMIC DNA]</scope>
    <source>
        <tissue evidence="2">Muscle</tissue>
    </source>
</reference>
<feature type="compositionally biased region" description="Low complexity" evidence="1">
    <location>
        <begin position="73"/>
        <end position="82"/>
    </location>
</feature>
<dbReference type="EMBL" id="VSRR010091957">
    <property type="protein sequence ID" value="MPC92618.1"/>
    <property type="molecule type" value="Genomic_DNA"/>
</dbReference>
<feature type="region of interest" description="Disordered" evidence="1">
    <location>
        <begin position="60"/>
        <end position="82"/>
    </location>
</feature>
<dbReference type="Proteomes" id="UP000324222">
    <property type="component" value="Unassembled WGS sequence"/>
</dbReference>
<gene>
    <name evidence="2" type="ORF">E2C01_087717</name>
</gene>
<evidence type="ECO:0000256" key="1">
    <source>
        <dbReference type="SAM" id="MobiDB-lite"/>
    </source>
</evidence>
<name>A0A5B7JI17_PORTR</name>
<feature type="compositionally biased region" description="Basic residues" evidence="1">
    <location>
        <begin position="18"/>
        <end position="36"/>
    </location>
</feature>
<organism evidence="2 3">
    <name type="scientific">Portunus trituberculatus</name>
    <name type="common">Swimming crab</name>
    <name type="synonym">Neptunus trituberculatus</name>
    <dbReference type="NCBI Taxonomy" id="210409"/>
    <lineage>
        <taxon>Eukaryota</taxon>
        <taxon>Metazoa</taxon>
        <taxon>Ecdysozoa</taxon>
        <taxon>Arthropoda</taxon>
        <taxon>Crustacea</taxon>
        <taxon>Multicrustacea</taxon>
        <taxon>Malacostraca</taxon>
        <taxon>Eumalacostraca</taxon>
        <taxon>Eucarida</taxon>
        <taxon>Decapoda</taxon>
        <taxon>Pleocyemata</taxon>
        <taxon>Brachyura</taxon>
        <taxon>Eubrachyura</taxon>
        <taxon>Portunoidea</taxon>
        <taxon>Portunidae</taxon>
        <taxon>Portuninae</taxon>
        <taxon>Portunus</taxon>
    </lineage>
</organism>